<name>A0A8J2K0G5_9HEXA</name>
<protein>
    <submittedName>
        <fullName evidence="1">Uncharacterized protein</fullName>
    </submittedName>
</protein>
<feature type="non-terminal residue" evidence="1">
    <location>
        <position position="1"/>
    </location>
</feature>
<accession>A0A8J2K0G5</accession>
<organism evidence="1 2">
    <name type="scientific">Allacma fusca</name>
    <dbReference type="NCBI Taxonomy" id="39272"/>
    <lineage>
        <taxon>Eukaryota</taxon>
        <taxon>Metazoa</taxon>
        <taxon>Ecdysozoa</taxon>
        <taxon>Arthropoda</taxon>
        <taxon>Hexapoda</taxon>
        <taxon>Collembola</taxon>
        <taxon>Symphypleona</taxon>
        <taxon>Sminthuridae</taxon>
        <taxon>Allacma</taxon>
    </lineage>
</organism>
<evidence type="ECO:0000313" key="1">
    <source>
        <dbReference type="EMBL" id="CAG7725415.1"/>
    </source>
</evidence>
<evidence type="ECO:0000313" key="2">
    <source>
        <dbReference type="Proteomes" id="UP000708208"/>
    </source>
</evidence>
<reference evidence="1" key="1">
    <citation type="submission" date="2021-06" db="EMBL/GenBank/DDBJ databases">
        <authorList>
            <person name="Hodson N. C."/>
            <person name="Mongue J. A."/>
            <person name="Jaron S. K."/>
        </authorList>
    </citation>
    <scope>NUCLEOTIDE SEQUENCE</scope>
</reference>
<dbReference type="EMBL" id="CAJVCH010121586">
    <property type="protein sequence ID" value="CAG7725415.1"/>
    <property type="molecule type" value="Genomic_DNA"/>
</dbReference>
<dbReference type="AlphaFoldDB" id="A0A8J2K0G5"/>
<sequence length="21" mass="2195">QQVVANKKGIQEFASSMSGGE</sequence>
<comment type="caution">
    <text evidence="1">The sequence shown here is derived from an EMBL/GenBank/DDBJ whole genome shotgun (WGS) entry which is preliminary data.</text>
</comment>
<proteinExistence type="predicted"/>
<dbReference type="Proteomes" id="UP000708208">
    <property type="component" value="Unassembled WGS sequence"/>
</dbReference>
<keyword evidence="2" id="KW-1185">Reference proteome</keyword>
<feature type="non-terminal residue" evidence="1">
    <location>
        <position position="21"/>
    </location>
</feature>
<gene>
    <name evidence="1" type="ORF">AFUS01_LOCUS14372</name>
</gene>